<evidence type="ECO:0000313" key="1">
    <source>
        <dbReference type="EMBL" id="MBW90703.1"/>
    </source>
</evidence>
<keyword evidence="1" id="KW-0670">Pyruvate</keyword>
<accession>A0A2P2JB93</accession>
<sequence>MKRVADYTAPTSAYPISTSCQSNTKLQYSTKSRKGWLHQSRRQQTSVIILLQQQSVPQKNNHAVFCA</sequence>
<protein>
    <submittedName>
        <fullName evidence="1">Mitochondrial pyruvate carrier 2-like</fullName>
    </submittedName>
</protein>
<proteinExistence type="predicted"/>
<dbReference type="AlphaFoldDB" id="A0A2P2JB93"/>
<dbReference type="PROSITE" id="PS51257">
    <property type="entry name" value="PROKAR_LIPOPROTEIN"/>
    <property type="match status" value="1"/>
</dbReference>
<organism evidence="1">
    <name type="scientific">Rhizophora mucronata</name>
    <name type="common">Asiatic mangrove</name>
    <dbReference type="NCBI Taxonomy" id="61149"/>
    <lineage>
        <taxon>Eukaryota</taxon>
        <taxon>Viridiplantae</taxon>
        <taxon>Streptophyta</taxon>
        <taxon>Embryophyta</taxon>
        <taxon>Tracheophyta</taxon>
        <taxon>Spermatophyta</taxon>
        <taxon>Magnoliopsida</taxon>
        <taxon>eudicotyledons</taxon>
        <taxon>Gunneridae</taxon>
        <taxon>Pentapetalae</taxon>
        <taxon>rosids</taxon>
        <taxon>fabids</taxon>
        <taxon>Malpighiales</taxon>
        <taxon>Rhizophoraceae</taxon>
        <taxon>Rhizophora</taxon>
    </lineage>
</organism>
<reference evidence="1" key="1">
    <citation type="submission" date="2018-02" db="EMBL/GenBank/DDBJ databases">
        <title>Rhizophora mucronata_Transcriptome.</title>
        <authorList>
            <person name="Meera S.P."/>
            <person name="Sreeshan A."/>
            <person name="Augustine A."/>
        </authorList>
    </citation>
    <scope>NUCLEOTIDE SEQUENCE</scope>
    <source>
        <tissue evidence="1">Leaf</tissue>
    </source>
</reference>
<name>A0A2P2JB93_RHIMU</name>
<dbReference type="EMBL" id="GGEC01010220">
    <property type="protein sequence ID" value="MBW90703.1"/>
    <property type="molecule type" value="Transcribed_RNA"/>
</dbReference>